<dbReference type="EMBL" id="VIRS01000003">
    <property type="protein sequence ID" value="TQS45838.1"/>
    <property type="molecule type" value="Genomic_DNA"/>
</dbReference>
<organism evidence="3 4">
    <name type="scientific">Cryptosporangium phraense</name>
    <dbReference type="NCBI Taxonomy" id="2593070"/>
    <lineage>
        <taxon>Bacteria</taxon>
        <taxon>Bacillati</taxon>
        <taxon>Actinomycetota</taxon>
        <taxon>Actinomycetes</taxon>
        <taxon>Cryptosporangiales</taxon>
        <taxon>Cryptosporangiaceae</taxon>
        <taxon>Cryptosporangium</taxon>
    </lineage>
</organism>
<keyword evidence="1" id="KW-0732">Signal</keyword>
<dbReference type="AlphaFoldDB" id="A0A545AWZ1"/>
<dbReference type="OrthoDB" id="9809583at2"/>
<dbReference type="SUPFAM" id="SSF49899">
    <property type="entry name" value="Concanavalin A-like lectins/glucanases"/>
    <property type="match status" value="1"/>
</dbReference>
<proteinExistence type="predicted"/>
<keyword evidence="3" id="KW-0378">Hydrolase</keyword>
<evidence type="ECO:0000259" key="2">
    <source>
        <dbReference type="PROSITE" id="PS51762"/>
    </source>
</evidence>
<protein>
    <submittedName>
        <fullName evidence="3">Family 16 glycosylhydrolase</fullName>
    </submittedName>
</protein>
<comment type="caution">
    <text evidence="3">The sequence shown here is derived from an EMBL/GenBank/DDBJ whole genome shotgun (WGS) entry which is preliminary data.</text>
</comment>
<dbReference type="InterPro" id="IPR000757">
    <property type="entry name" value="Beta-glucanase-like"/>
</dbReference>
<feature type="chain" id="PRO_5039577643" evidence="1">
    <location>
        <begin position="21"/>
        <end position="338"/>
    </location>
</feature>
<dbReference type="GO" id="GO:0004553">
    <property type="term" value="F:hydrolase activity, hydrolyzing O-glycosyl compounds"/>
    <property type="evidence" value="ECO:0007669"/>
    <property type="project" value="InterPro"/>
</dbReference>
<dbReference type="GO" id="GO:0005975">
    <property type="term" value="P:carbohydrate metabolic process"/>
    <property type="evidence" value="ECO:0007669"/>
    <property type="project" value="InterPro"/>
</dbReference>
<dbReference type="InterPro" id="IPR013320">
    <property type="entry name" value="ConA-like_dom_sf"/>
</dbReference>
<name>A0A545AWZ1_9ACTN</name>
<dbReference type="InParanoid" id="A0A545AWZ1"/>
<feature type="signal peptide" evidence="1">
    <location>
        <begin position="1"/>
        <end position="20"/>
    </location>
</feature>
<feature type="domain" description="GH16" evidence="2">
    <location>
        <begin position="117"/>
        <end position="338"/>
    </location>
</feature>
<dbReference type="Proteomes" id="UP000317982">
    <property type="component" value="Unassembled WGS sequence"/>
</dbReference>
<dbReference type="PROSITE" id="PS51762">
    <property type="entry name" value="GH16_2"/>
    <property type="match status" value="1"/>
</dbReference>
<evidence type="ECO:0000256" key="1">
    <source>
        <dbReference type="SAM" id="SignalP"/>
    </source>
</evidence>
<reference evidence="3 4" key="1">
    <citation type="submission" date="2019-07" db="EMBL/GenBank/DDBJ databases">
        <title>Cryptosporangium phraense sp. nov., isolated from plant litter.</title>
        <authorList>
            <person name="Suriyachadkun C."/>
        </authorList>
    </citation>
    <scope>NUCLEOTIDE SEQUENCE [LARGE SCALE GENOMIC DNA]</scope>
    <source>
        <strain evidence="3 4">A-T 5661</strain>
    </source>
</reference>
<dbReference type="Gene3D" id="2.60.120.200">
    <property type="match status" value="1"/>
</dbReference>
<gene>
    <name evidence="3" type="ORF">FL583_04775</name>
</gene>
<evidence type="ECO:0000313" key="4">
    <source>
        <dbReference type="Proteomes" id="UP000317982"/>
    </source>
</evidence>
<sequence>MSRWMLIAVMAMLAAAPAAAGAAPAPAAPGVVLESLTVADTAEDGQQVSASARLRATAESVPVDAIAVAVRDSNGRHFDFPGASAATIPSSGFTLTTGARTFPAGDYRILVAVKAGGHWTGLTPYRYLTVRANPVTFRQDFSGPADAGPNYGLTTAMWFGTDRARLDGLGHLVLSADRLSMLDTSGNDGAAAWTQQGGHVEIRMAAPSGGQAIRAGFRTIGADAAATGRAATGRIDIASIDGGQPGVVGQYAHGGTPDLNFGAVAPVSGDWHVYALDWRSGADGSLKWSVDGVVTQELTAARAGAAWTAFRRPHALELETNGGALVVDWIRVSRYPER</sequence>
<keyword evidence="4" id="KW-1185">Reference proteome</keyword>
<accession>A0A545AWZ1</accession>
<evidence type="ECO:0000313" key="3">
    <source>
        <dbReference type="EMBL" id="TQS45838.1"/>
    </source>
</evidence>